<name>A0A1E1KQK1_9HELO</name>
<protein>
    <submittedName>
        <fullName evidence="2">Uncharacterized protein</fullName>
    </submittedName>
</protein>
<sequence>MNVSIPNLRKPSGNLNAIYLKPAQDHDDVGKEGAVPGDPRTAFSYSQRM</sequence>
<proteinExistence type="predicted"/>
<organism evidence="2 3">
    <name type="scientific">Rhynchosporium graminicola</name>
    <dbReference type="NCBI Taxonomy" id="2792576"/>
    <lineage>
        <taxon>Eukaryota</taxon>
        <taxon>Fungi</taxon>
        <taxon>Dikarya</taxon>
        <taxon>Ascomycota</taxon>
        <taxon>Pezizomycotina</taxon>
        <taxon>Leotiomycetes</taxon>
        <taxon>Helotiales</taxon>
        <taxon>Ploettnerulaceae</taxon>
        <taxon>Rhynchosporium</taxon>
    </lineage>
</organism>
<evidence type="ECO:0000313" key="3">
    <source>
        <dbReference type="Proteomes" id="UP000178129"/>
    </source>
</evidence>
<dbReference type="Proteomes" id="UP000178129">
    <property type="component" value="Unassembled WGS sequence"/>
</dbReference>
<dbReference type="InParanoid" id="A0A1E1KQK1"/>
<reference evidence="3" key="1">
    <citation type="submission" date="2016-03" db="EMBL/GenBank/DDBJ databases">
        <authorList>
            <person name="Ploux O."/>
        </authorList>
    </citation>
    <scope>NUCLEOTIDE SEQUENCE [LARGE SCALE GENOMIC DNA]</scope>
    <source>
        <strain evidence="3">UK7</strain>
    </source>
</reference>
<gene>
    <name evidence="2" type="ORF">RCO7_14594</name>
</gene>
<comment type="caution">
    <text evidence="2">The sequence shown here is derived from an EMBL/GenBank/DDBJ whole genome shotgun (WGS) entry which is preliminary data.</text>
</comment>
<feature type="region of interest" description="Disordered" evidence="1">
    <location>
        <begin position="23"/>
        <end position="49"/>
    </location>
</feature>
<dbReference type="AlphaFoldDB" id="A0A1E1KQK1"/>
<evidence type="ECO:0000256" key="1">
    <source>
        <dbReference type="SAM" id="MobiDB-lite"/>
    </source>
</evidence>
<accession>A0A1E1KQK1</accession>
<keyword evidence="3" id="KW-1185">Reference proteome</keyword>
<evidence type="ECO:0000313" key="2">
    <source>
        <dbReference type="EMBL" id="CZT00302.1"/>
    </source>
</evidence>
<dbReference type="EMBL" id="FJUW01000019">
    <property type="protein sequence ID" value="CZT00302.1"/>
    <property type="molecule type" value="Genomic_DNA"/>
</dbReference>